<dbReference type="RefSeq" id="WP_136943100.1">
    <property type="nucleotide sequence ID" value="NZ_SWKR01000002.1"/>
</dbReference>
<organism evidence="6 7">
    <name type="scientific">Sphingomonas baiyangensis</name>
    <dbReference type="NCBI Taxonomy" id="2572576"/>
    <lineage>
        <taxon>Bacteria</taxon>
        <taxon>Pseudomonadati</taxon>
        <taxon>Pseudomonadota</taxon>
        <taxon>Alphaproteobacteria</taxon>
        <taxon>Sphingomonadales</taxon>
        <taxon>Sphingomonadaceae</taxon>
        <taxon>Sphingomonas</taxon>
    </lineage>
</organism>
<dbReference type="InterPro" id="IPR046358">
    <property type="entry name" value="Flagellin_C"/>
</dbReference>
<gene>
    <name evidence="6" type="ORF">FBR43_10575</name>
</gene>
<keyword evidence="6" id="KW-0966">Cell projection</keyword>
<dbReference type="PANTHER" id="PTHR42792">
    <property type="entry name" value="FLAGELLIN"/>
    <property type="match status" value="1"/>
</dbReference>
<evidence type="ECO:0000256" key="3">
    <source>
        <dbReference type="RuleBase" id="RU362073"/>
    </source>
</evidence>
<dbReference type="OrthoDB" id="7389561at2"/>
<dbReference type="Proteomes" id="UP000309138">
    <property type="component" value="Unassembled WGS sequence"/>
</dbReference>
<keyword evidence="6" id="KW-0282">Flagellum</keyword>
<comment type="function">
    <text evidence="3">Flagellin is the subunit protein which polymerizes to form the filaments of bacterial flagella.</text>
</comment>
<accession>A0A4U1L3A7</accession>
<dbReference type="Pfam" id="PF00669">
    <property type="entry name" value="Flagellin_N"/>
    <property type="match status" value="1"/>
</dbReference>
<name>A0A4U1L3A7_9SPHN</name>
<dbReference type="InterPro" id="IPR001029">
    <property type="entry name" value="Flagellin_N"/>
</dbReference>
<reference evidence="6 7" key="1">
    <citation type="submission" date="2019-04" db="EMBL/GenBank/DDBJ databases">
        <authorList>
            <person name="Yang Y."/>
            <person name="Wei D."/>
        </authorList>
    </citation>
    <scope>NUCLEOTIDE SEQUENCE [LARGE SCALE GENOMIC DNA]</scope>
    <source>
        <strain evidence="6 7">L-1-4w-11</strain>
    </source>
</reference>
<dbReference type="Gene3D" id="1.20.1330.10">
    <property type="entry name" value="f41 fragment of flagellin, N-terminal domain"/>
    <property type="match status" value="1"/>
</dbReference>
<dbReference type="InterPro" id="IPR001492">
    <property type="entry name" value="Flagellin"/>
</dbReference>
<comment type="subcellular location">
    <subcellularLocation>
        <location evidence="3">Secreted</location>
    </subcellularLocation>
    <subcellularLocation>
        <location evidence="3">Bacterial flagellum</location>
    </subcellularLocation>
</comment>
<keyword evidence="2 3" id="KW-0975">Bacterial flagellum</keyword>
<feature type="domain" description="Flagellin C-terminal" evidence="5">
    <location>
        <begin position="210"/>
        <end position="286"/>
    </location>
</feature>
<evidence type="ECO:0000313" key="7">
    <source>
        <dbReference type="Proteomes" id="UP000309138"/>
    </source>
</evidence>
<evidence type="ECO:0000259" key="4">
    <source>
        <dbReference type="Pfam" id="PF00669"/>
    </source>
</evidence>
<keyword evidence="7" id="KW-1185">Reference proteome</keyword>
<proteinExistence type="inferred from homology"/>
<dbReference type="GO" id="GO:0009288">
    <property type="term" value="C:bacterial-type flagellum"/>
    <property type="evidence" value="ECO:0007669"/>
    <property type="project" value="UniProtKB-SubCell"/>
</dbReference>
<dbReference type="PANTHER" id="PTHR42792:SF1">
    <property type="entry name" value="FLAGELLAR HOOK-ASSOCIATED PROTEIN 3"/>
    <property type="match status" value="1"/>
</dbReference>
<dbReference type="GO" id="GO:0005576">
    <property type="term" value="C:extracellular region"/>
    <property type="evidence" value="ECO:0007669"/>
    <property type="project" value="UniProtKB-SubCell"/>
</dbReference>
<sequence>MRVSTNQFFARSTLQMAQLSGSADTLQTQIATGKRIERPSDDAGAHQRLATLARGTADDAAAKTNITLAQGILGQTDTTLAAIEQHLQRASELAIQAGSDTLNDGDRAGIAGAIDGMLADLMALANTRDLRGQPIFGGGADAAFARGADGAIAYVGGAAGATIPIGDGTAMQVSEAGDATLGAMFSTLQAMAAALHEGGNVKDAMADAIGGIDAALDQVSTTRSSVGARAFRLDMEMERLGDVGLAREEARSSLEDVDISAAITELQKTLTILQATQSTFTRLSSLSLFDQLR</sequence>
<comment type="similarity">
    <text evidence="1 3">Belongs to the bacterial flagellin family.</text>
</comment>
<dbReference type="Pfam" id="PF00700">
    <property type="entry name" value="Flagellin_C"/>
    <property type="match status" value="1"/>
</dbReference>
<dbReference type="EMBL" id="SWKR01000002">
    <property type="protein sequence ID" value="TKD51152.1"/>
    <property type="molecule type" value="Genomic_DNA"/>
</dbReference>
<comment type="caution">
    <text evidence="6">The sequence shown here is derived from an EMBL/GenBank/DDBJ whole genome shotgun (WGS) entry which is preliminary data.</text>
</comment>
<keyword evidence="3" id="KW-0964">Secreted</keyword>
<evidence type="ECO:0000259" key="5">
    <source>
        <dbReference type="Pfam" id="PF00700"/>
    </source>
</evidence>
<evidence type="ECO:0000256" key="2">
    <source>
        <dbReference type="ARBA" id="ARBA00023143"/>
    </source>
</evidence>
<dbReference type="SUPFAM" id="SSF64518">
    <property type="entry name" value="Phase 1 flagellin"/>
    <property type="match status" value="1"/>
</dbReference>
<dbReference type="AlphaFoldDB" id="A0A4U1L3A7"/>
<feature type="domain" description="Flagellin N-terminal" evidence="4">
    <location>
        <begin position="3"/>
        <end position="138"/>
    </location>
</feature>
<dbReference type="GO" id="GO:0005198">
    <property type="term" value="F:structural molecule activity"/>
    <property type="evidence" value="ECO:0007669"/>
    <property type="project" value="UniProtKB-UniRule"/>
</dbReference>
<evidence type="ECO:0000256" key="1">
    <source>
        <dbReference type="ARBA" id="ARBA00005709"/>
    </source>
</evidence>
<protein>
    <recommendedName>
        <fullName evidence="3">Flagellin</fullName>
    </recommendedName>
</protein>
<evidence type="ECO:0000313" key="6">
    <source>
        <dbReference type="EMBL" id="TKD51152.1"/>
    </source>
</evidence>
<keyword evidence="6" id="KW-0969">Cilium</keyword>